<dbReference type="Pfam" id="PF14111">
    <property type="entry name" value="DUF4283"/>
    <property type="match status" value="1"/>
</dbReference>
<dbReference type="InterPro" id="IPR025558">
    <property type="entry name" value="DUF4283"/>
</dbReference>
<evidence type="ECO:0000259" key="1">
    <source>
        <dbReference type="Pfam" id="PF14111"/>
    </source>
</evidence>
<evidence type="ECO:0000313" key="3">
    <source>
        <dbReference type="EMBL" id="KAL1189750.1"/>
    </source>
</evidence>
<dbReference type="PANTHER" id="PTHR31286">
    <property type="entry name" value="GLYCINE-RICH CELL WALL STRUCTURAL PROTEIN 1.8-LIKE"/>
    <property type="match status" value="1"/>
</dbReference>
<evidence type="ECO:0000259" key="2">
    <source>
        <dbReference type="Pfam" id="PF14392"/>
    </source>
</evidence>
<accession>A0ABD0ZLF0</accession>
<sequence>MDFALDKALKEMTLEENNPIKLKYVPKLNARERNGCSLMGRLLNPGFQKMSSLIHDMPRYWRVYERCRGIALSNEAFQFVFDSESELQTVLNAGAWTYEDWSMVLERWVEEPPENYLKTIPIWVRMRNVPLVWYDAEAIEEIVGHLGQVTEAAFDPMKPQSKGFVRVKILFDVSKLLSNSKEFELPEGEVVSIKFEYERIRKRCYSCQRLTHDKSKCLYDPLNRHLGATVKIP</sequence>
<proteinExistence type="predicted"/>
<feature type="domain" description="Zinc knuckle CX2CX4HX4C" evidence="2">
    <location>
        <begin position="171"/>
        <end position="219"/>
    </location>
</feature>
<organism evidence="3 4">
    <name type="scientific">Cardamine amara subsp. amara</name>
    <dbReference type="NCBI Taxonomy" id="228776"/>
    <lineage>
        <taxon>Eukaryota</taxon>
        <taxon>Viridiplantae</taxon>
        <taxon>Streptophyta</taxon>
        <taxon>Embryophyta</taxon>
        <taxon>Tracheophyta</taxon>
        <taxon>Spermatophyta</taxon>
        <taxon>Magnoliopsida</taxon>
        <taxon>eudicotyledons</taxon>
        <taxon>Gunneridae</taxon>
        <taxon>Pentapetalae</taxon>
        <taxon>rosids</taxon>
        <taxon>malvids</taxon>
        <taxon>Brassicales</taxon>
        <taxon>Brassicaceae</taxon>
        <taxon>Cardamineae</taxon>
        <taxon>Cardamine</taxon>
    </lineage>
</organism>
<dbReference type="EMBL" id="JBANAX010000888">
    <property type="protein sequence ID" value="KAL1189750.1"/>
    <property type="molecule type" value="Genomic_DNA"/>
</dbReference>
<evidence type="ECO:0000313" key="4">
    <source>
        <dbReference type="Proteomes" id="UP001558713"/>
    </source>
</evidence>
<reference evidence="3 4" key="1">
    <citation type="submission" date="2024-04" db="EMBL/GenBank/DDBJ databases">
        <title>Genome assembly C_amara_ONT_v2.</title>
        <authorList>
            <person name="Yant L."/>
            <person name="Moore C."/>
            <person name="Slenker M."/>
        </authorList>
    </citation>
    <scope>NUCLEOTIDE SEQUENCE [LARGE SCALE GENOMIC DNA]</scope>
    <source>
        <tissue evidence="3">Leaf</tissue>
    </source>
</reference>
<keyword evidence="4" id="KW-1185">Reference proteome</keyword>
<comment type="caution">
    <text evidence="3">The sequence shown here is derived from an EMBL/GenBank/DDBJ whole genome shotgun (WGS) entry which is preliminary data.</text>
</comment>
<dbReference type="InterPro" id="IPR040256">
    <property type="entry name" value="At4g02000-like"/>
</dbReference>
<dbReference type="Proteomes" id="UP001558713">
    <property type="component" value="Unassembled WGS sequence"/>
</dbReference>
<dbReference type="AlphaFoldDB" id="A0ABD0ZLF0"/>
<evidence type="ECO:0008006" key="5">
    <source>
        <dbReference type="Google" id="ProtNLM"/>
    </source>
</evidence>
<dbReference type="PANTHER" id="PTHR31286:SF178">
    <property type="entry name" value="DUF4283 DOMAIN-CONTAINING PROTEIN"/>
    <property type="match status" value="1"/>
</dbReference>
<feature type="domain" description="DUF4283" evidence="1">
    <location>
        <begin position="32"/>
        <end position="111"/>
    </location>
</feature>
<dbReference type="Pfam" id="PF14392">
    <property type="entry name" value="zf-CCHC_4"/>
    <property type="match status" value="1"/>
</dbReference>
<protein>
    <recommendedName>
        <fullName evidence="5">DUF4283 domain-containing protein</fullName>
    </recommendedName>
</protein>
<dbReference type="InterPro" id="IPR025836">
    <property type="entry name" value="Zn_knuckle_CX2CX4HX4C"/>
</dbReference>
<name>A0ABD0ZLF0_CARAN</name>
<gene>
    <name evidence="3" type="ORF">V5N11_036230</name>
</gene>